<evidence type="ECO:0000313" key="10">
    <source>
        <dbReference type="RefSeq" id="XP_032827771.1"/>
    </source>
</evidence>
<evidence type="ECO:0000313" key="8">
    <source>
        <dbReference type="RefSeq" id="XP_032827769.1"/>
    </source>
</evidence>
<organism evidence="7 9">
    <name type="scientific">Petromyzon marinus</name>
    <name type="common">Sea lamprey</name>
    <dbReference type="NCBI Taxonomy" id="7757"/>
    <lineage>
        <taxon>Eukaryota</taxon>
        <taxon>Metazoa</taxon>
        <taxon>Chordata</taxon>
        <taxon>Craniata</taxon>
        <taxon>Vertebrata</taxon>
        <taxon>Cyclostomata</taxon>
        <taxon>Hyperoartia</taxon>
        <taxon>Petromyzontiformes</taxon>
        <taxon>Petromyzontidae</taxon>
        <taxon>Petromyzon</taxon>
    </lineage>
</organism>
<dbReference type="PANTHER" id="PTHR18875:SF3">
    <property type="entry name" value="CENTROSOMAL PROTEIN OF 63 KDA"/>
    <property type="match status" value="1"/>
</dbReference>
<evidence type="ECO:0000256" key="4">
    <source>
        <dbReference type="SAM" id="Coils"/>
    </source>
</evidence>
<feature type="coiled-coil region" evidence="4">
    <location>
        <begin position="39"/>
        <end position="87"/>
    </location>
</feature>
<sequence length="487" mass="54763">MERLLELGLDGLARGQLTSCEAELQELMRQIDVMVGQRKQEWERELQALSARLEVREQELFLCRSTLERKHQEVGMLKQQLETAETSHAAVAQRYEEELKYCKDQLGKLKGSYEKLQRHQRRQASRIRQDTDGSLASAELGHLCQKLEEFRSQSLEWEKQRIMHQEQVAHLESQRRALAAECTAIQQQSLNYQAQLTCWQNSMEEKDQCAMSLLQSQLEKASKVLQSDRGAVQQLGEDLHKAEAACGPEAEDRQRLREELHRTCQHDRREGSAVSVGQLELENRQLRSELAALCSAAAVVSHHLPDMERCEERSVKEQRARSEGDMYGPHGRLGGAEKPLQFNIQHLFSLPDGGEQGHPVSELKAAESAGSAGSAGSRHATAVAAVPLAASLEPLPYPRTLSDDELVDSFASVNEPGRLFHTMKTQDLDLLISDEPVGSNAAVEQFLEEESKRAKDLERLVEEHMDGLRRETRLALEHLGQAHGSPA</sequence>
<dbReference type="GO" id="GO:0005814">
    <property type="term" value="C:centriole"/>
    <property type="evidence" value="ECO:0007669"/>
    <property type="project" value="TreeGrafter"/>
</dbReference>
<dbReference type="Proteomes" id="UP001318040">
    <property type="component" value="Chromosome 47"/>
</dbReference>
<dbReference type="GO" id="GO:0005737">
    <property type="term" value="C:cytoplasm"/>
    <property type="evidence" value="ECO:0007669"/>
    <property type="project" value="UniProtKB-SubCell"/>
</dbReference>
<feature type="compositionally biased region" description="Basic and acidic residues" evidence="5">
    <location>
        <begin position="310"/>
        <end position="324"/>
    </location>
</feature>
<feature type="domain" description="CEP63/Deup1 N-terminal" evidence="6">
    <location>
        <begin position="17"/>
        <end position="268"/>
    </location>
</feature>
<dbReference type="InterPro" id="IPR031470">
    <property type="entry name" value="CEP63/Deup1_N"/>
</dbReference>
<evidence type="ECO:0000256" key="3">
    <source>
        <dbReference type="ARBA" id="ARBA00023054"/>
    </source>
</evidence>
<protein>
    <submittedName>
        <fullName evidence="8 9">Centrosomal protein of 63 kDa-like isoform X1</fullName>
    </submittedName>
</protein>
<dbReference type="AlphaFoldDB" id="A0AAJ7U119"/>
<evidence type="ECO:0000256" key="1">
    <source>
        <dbReference type="ARBA" id="ARBA00004496"/>
    </source>
</evidence>
<feature type="coiled-coil region" evidence="4">
    <location>
        <begin position="440"/>
        <end position="467"/>
    </location>
</feature>
<evidence type="ECO:0000256" key="5">
    <source>
        <dbReference type="SAM" id="MobiDB-lite"/>
    </source>
</evidence>
<dbReference type="RefSeq" id="XP_032827771.1">
    <property type="nucleotide sequence ID" value="XM_032971880.1"/>
</dbReference>
<dbReference type="KEGG" id="pmrn:116952490"/>
<keyword evidence="3 4" id="KW-0175">Coiled coil</keyword>
<keyword evidence="7" id="KW-1185">Reference proteome</keyword>
<dbReference type="RefSeq" id="XP_032827770.1">
    <property type="nucleotide sequence ID" value="XM_032971879.1"/>
</dbReference>
<dbReference type="RefSeq" id="XP_032827769.1">
    <property type="nucleotide sequence ID" value="XM_032971878.1"/>
</dbReference>
<feature type="region of interest" description="Disordered" evidence="5">
    <location>
        <begin position="351"/>
        <end position="374"/>
    </location>
</feature>
<evidence type="ECO:0000313" key="9">
    <source>
        <dbReference type="RefSeq" id="XP_032827770.1"/>
    </source>
</evidence>
<dbReference type="Pfam" id="PF17045">
    <property type="entry name" value="CEP63"/>
    <property type="match status" value="1"/>
</dbReference>
<dbReference type="GO" id="GO:0098535">
    <property type="term" value="P:de novo centriole assembly involved in multi-ciliated epithelial cell differentiation"/>
    <property type="evidence" value="ECO:0007669"/>
    <property type="project" value="TreeGrafter"/>
</dbReference>
<dbReference type="GO" id="GO:0007099">
    <property type="term" value="P:centriole replication"/>
    <property type="evidence" value="ECO:0007669"/>
    <property type="project" value="TreeGrafter"/>
</dbReference>
<accession>A0AAJ7U119</accession>
<keyword evidence="2" id="KW-0963">Cytoplasm</keyword>
<gene>
    <name evidence="8 9 10" type="primary">LOC116952490</name>
</gene>
<feature type="region of interest" description="Disordered" evidence="5">
    <location>
        <begin position="310"/>
        <end position="329"/>
    </location>
</feature>
<comment type="subcellular location">
    <subcellularLocation>
        <location evidence="1">Cytoplasm</location>
    </subcellularLocation>
</comment>
<evidence type="ECO:0000256" key="2">
    <source>
        <dbReference type="ARBA" id="ARBA00022490"/>
    </source>
</evidence>
<reference evidence="8 9" key="1">
    <citation type="submission" date="2025-04" db="UniProtKB">
        <authorList>
            <consortium name="RefSeq"/>
        </authorList>
    </citation>
    <scope>IDENTIFICATION</scope>
    <source>
        <tissue evidence="8 9">Sperm</tissue>
    </source>
</reference>
<evidence type="ECO:0000313" key="7">
    <source>
        <dbReference type="Proteomes" id="UP001318040"/>
    </source>
</evidence>
<name>A0AAJ7U119_PETMA</name>
<dbReference type="PANTHER" id="PTHR18875">
    <property type="entry name" value="SARCOMA ANTIGEN NY-SAR-24/CYTOSKELETAL PROTEIN SOJO"/>
    <property type="match status" value="1"/>
</dbReference>
<evidence type="ECO:0000259" key="6">
    <source>
        <dbReference type="Pfam" id="PF17045"/>
    </source>
</evidence>
<proteinExistence type="predicted"/>